<gene>
    <name evidence="2" type="ordered locus">Sden_0419</name>
</gene>
<dbReference type="OrthoDB" id="8704084at2"/>
<name>Q12S64_SHEDO</name>
<protein>
    <submittedName>
        <fullName evidence="2">Uncharacterized protein</fullName>
    </submittedName>
</protein>
<dbReference type="EMBL" id="CP000302">
    <property type="protein sequence ID" value="ABE53712.1"/>
    <property type="molecule type" value="Genomic_DNA"/>
</dbReference>
<keyword evidence="1" id="KW-0812">Transmembrane</keyword>
<dbReference type="HOGENOM" id="CLU_157099_0_0_6"/>
<keyword evidence="1" id="KW-0472">Membrane</keyword>
<evidence type="ECO:0000313" key="2">
    <source>
        <dbReference type="EMBL" id="ABE53712.1"/>
    </source>
</evidence>
<dbReference type="KEGG" id="sdn:Sden_0419"/>
<keyword evidence="1" id="KW-1133">Transmembrane helix</keyword>
<accession>Q12S64</accession>
<dbReference type="RefSeq" id="WP_011494878.1">
    <property type="nucleotide sequence ID" value="NC_007954.1"/>
</dbReference>
<dbReference type="eggNOG" id="ENOG5033C43">
    <property type="taxonomic scope" value="Bacteria"/>
</dbReference>
<dbReference type="Proteomes" id="UP000001982">
    <property type="component" value="Chromosome"/>
</dbReference>
<feature type="transmembrane region" description="Helical" evidence="1">
    <location>
        <begin position="29"/>
        <end position="49"/>
    </location>
</feature>
<evidence type="ECO:0000256" key="1">
    <source>
        <dbReference type="SAM" id="Phobius"/>
    </source>
</evidence>
<keyword evidence="3" id="KW-1185">Reference proteome</keyword>
<feature type="transmembrane region" description="Helical" evidence="1">
    <location>
        <begin position="87"/>
        <end position="106"/>
    </location>
</feature>
<sequence>MNSAIKAALLSAFICPGTGQWWLKQRLVGSGFMLVSVICLGYLMLELVARAQVIVTQIVNGEIANDLVSIYAEVSAIPAEAMGTMNLLTWVFIANWLLSILNAYWLGTQADKAAD</sequence>
<organism evidence="2 3">
    <name type="scientific">Shewanella denitrificans (strain OS217 / ATCC BAA-1090 / DSM 15013)</name>
    <dbReference type="NCBI Taxonomy" id="318161"/>
    <lineage>
        <taxon>Bacteria</taxon>
        <taxon>Pseudomonadati</taxon>
        <taxon>Pseudomonadota</taxon>
        <taxon>Gammaproteobacteria</taxon>
        <taxon>Alteromonadales</taxon>
        <taxon>Shewanellaceae</taxon>
        <taxon>Shewanella</taxon>
    </lineage>
</organism>
<dbReference type="AlphaFoldDB" id="Q12S64"/>
<evidence type="ECO:0000313" key="3">
    <source>
        <dbReference type="Proteomes" id="UP000001982"/>
    </source>
</evidence>
<reference evidence="2 3" key="1">
    <citation type="submission" date="2006-03" db="EMBL/GenBank/DDBJ databases">
        <title>Complete sequence of Shewanella denitrificans OS217.</title>
        <authorList>
            <consortium name="US DOE Joint Genome Institute"/>
            <person name="Copeland A."/>
            <person name="Lucas S."/>
            <person name="Lapidus A."/>
            <person name="Barry K."/>
            <person name="Detter J.C."/>
            <person name="Glavina del Rio T."/>
            <person name="Hammon N."/>
            <person name="Israni S."/>
            <person name="Dalin E."/>
            <person name="Tice H."/>
            <person name="Pitluck S."/>
            <person name="Brettin T."/>
            <person name="Bruce D."/>
            <person name="Han C."/>
            <person name="Tapia R."/>
            <person name="Gilna P."/>
            <person name="Kiss H."/>
            <person name="Schmutz J."/>
            <person name="Larimer F."/>
            <person name="Land M."/>
            <person name="Hauser L."/>
            <person name="Kyrpides N."/>
            <person name="Lykidis A."/>
            <person name="Richardson P."/>
        </authorList>
    </citation>
    <scope>NUCLEOTIDE SEQUENCE [LARGE SCALE GENOMIC DNA]</scope>
    <source>
        <strain evidence="3">OS217 / ATCC BAA-1090 / DSM 15013</strain>
    </source>
</reference>
<proteinExistence type="predicted"/>